<dbReference type="InterPro" id="IPR013762">
    <property type="entry name" value="Integrase-like_cat_sf"/>
</dbReference>
<dbReference type="GO" id="GO:0003677">
    <property type="term" value="F:DNA binding"/>
    <property type="evidence" value="ECO:0007669"/>
    <property type="project" value="UniProtKB-KW"/>
</dbReference>
<evidence type="ECO:0000256" key="2">
    <source>
        <dbReference type="ARBA" id="ARBA00023172"/>
    </source>
</evidence>
<feature type="domain" description="Tyr recombinase" evidence="3">
    <location>
        <begin position="158"/>
        <end position="379"/>
    </location>
</feature>
<comment type="caution">
    <text evidence="4">The sequence shown here is derived from an EMBL/GenBank/DDBJ whole genome shotgun (WGS) entry which is preliminary data.</text>
</comment>
<accession>A0A6N8EHI5</accession>
<evidence type="ECO:0000313" key="5">
    <source>
        <dbReference type="Proteomes" id="UP000434044"/>
    </source>
</evidence>
<evidence type="ECO:0000313" key="4">
    <source>
        <dbReference type="EMBL" id="MTW23080.1"/>
    </source>
</evidence>
<dbReference type="GO" id="GO:0015074">
    <property type="term" value="P:DNA integration"/>
    <property type="evidence" value="ECO:0007669"/>
    <property type="project" value="InterPro"/>
</dbReference>
<dbReference type="PANTHER" id="PTHR34605:SF3">
    <property type="entry name" value="P CELL-TYPE AGGLUTINATION PROTEIN MAP4-LIKE-RELATED"/>
    <property type="match status" value="1"/>
</dbReference>
<dbReference type="InterPro" id="IPR011010">
    <property type="entry name" value="DNA_brk_join_enz"/>
</dbReference>
<dbReference type="Pfam" id="PF00589">
    <property type="entry name" value="Phage_integrase"/>
    <property type="match status" value="1"/>
</dbReference>
<protein>
    <submittedName>
        <fullName evidence="4">Tyrosine-type recombinase/integrase</fullName>
    </submittedName>
</protein>
<dbReference type="InterPro" id="IPR002104">
    <property type="entry name" value="Integrase_catalytic"/>
</dbReference>
<dbReference type="InterPro" id="IPR010998">
    <property type="entry name" value="Integrase_recombinase_N"/>
</dbReference>
<organism evidence="4 5">
    <name type="scientific">Allochromatium palmeri</name>
    <dbReference type="NCBI Taxonomy" id="231048"/>
    <lineage>
        <taxon>Bacteria</taxon>
        <taxon>Pseudomonadati</taxon>
        <taxon>Pseudomonadota</taxon>
        <taxon>Gammaproteobacteria</taxon>
        <taxon>Chromatiales</taxon>
        <taxon>Chromatiaceae</taxon>
        <taxon>Allochromatium</taxon>
    </lineage>
</organism>
<dbReference type="EMBL" id="WNKT01000071">
    <property type="protein sequence ID" value="MTW23080.1"/>
    <property type="molecule type" value="Genomic_DNA"/>
</dbReference>
<name>A0A6N8EHI5_9GAMM</name>
<dbReference type="Gene3D" id="1.10.443.10">
    <property type="entry name" value="Intergrase catalytic core"/>
    <property type="match status" value="1"/>
</dbReference>
<evidence type="ECO:0000259" key="3">
    <source>
        <dbReference type="PROSITE" id="PS51898"/>
    </source>
</evidence>
<proteinExistence type="predicted"/>
<reference evidence="4 5" key="1">
    <citation type="submission" date="2019-11" db="EMBL/GenBank/DDBJ databases">
        <title>Whole-genome sequence of the anaerobic purple sulfur bacterium Allochromatium palmeri DSM 15591.</title>
        <authorList>
            <person name="Kyndt J.A."/>
            <person name="Meyer T.E."/>
        </authorList>
    </citation>
    <scope>NUCLEOTIDE SEQUENCE [LARGE SCALE GENOMIC DNA]</scope>
    <source>
        <strain evidence="4 5">DSM 15591</strain>
    </source>
</reference>
<gene>
    <name evidence="4" type="ORF">GJ668_18730</name>
</gene>
<dbReference type="InterPro" id="IPR052925">
    <property type="entry name" value="Phage_Integrase-like_Recomb"/>
</dbReference>
<sequence length="392" mass="42568">MNHLHTPSDALTPWGVVTTARLPASLVEPLFAADGWMQAPSPMIASALAAAAPNTRHAWAADWGVFRDWCLGPATRHVPERHARVTLPVAPELLAHFIRDQTTGAGTADGRPRRLTTLRRYLSTLATLHRLLELPDPTKHPLVTNTVKAQARGSGGAGQAAPLRWSQITAILPLLPDTLAGWRDRALLAVGHNTLARRAELVALDVEDLDWLDEGVATVALRPTKTDLEARVDVRYLSPPATALVRGWLERSRLEEGPLFTRMQRNGQARLLGRSHGQRLGVSAVNDILKEAVGRLAEARGELVIPPETPESEHSTLRRAQAADWSGHSLRVGAAQDMAALGVETAAILQAGGWKDVRMIKRYLRQLSALEGGMAQWWAAQHSSPANPGDGR</sequence>
<dbReference type="GO" id="GO:0006310">
    <property type="term" value="P:DNA recombination"/>
    <property type="evidence" value="ECO:0007669"/>
    <property type="project" value="UniProtKB-KW"/>
</dbReference>
<dbReference type="AlphaFoldDB" id="A0A6N8EHI5"/>
<dbReference type="PROSITE" id="PS51898">
    <property type="entry name" value="TYR_RECOMBINASE"/>
    <property type="match status" value="1"/>
</dbReference>
<dbReference type="SUPFAM" id="SSF47823">
    <property type="entry name" value="lambda integrase-like, N-terminal domain"/>
    <property type="match status" value="1"/>
</dbReference>
<dbReference type="SUPFAM" id="SSF56349">
    <property type="entry name" value="DNA breaking-rejoining enzymes"/>
    <property type="match status" value="1"/>
</dbReference>
<dbReference type="Gene3D" id="1.10.150.130">
    <property type="match status" value="1"/>
</dbReference>
<keyword evidence="5" id="KW-1185">Reference proteome</keyword>
<dbReference type="Proteomes" id="UP000434044">
    <property type="component" value="Unassembled WGS sequence"/>
</dbReference>
<dbReference type="PANTHER" id="PTHR34605">
    <property type="entry name" value="PHAGE_INTEGRASE DOMAIN-CONTAINING PROTEIN"/>
    <property type="match status" value="1"/>
</dbReference>
<keyword evidence="2" id="KW-0233">DNA recombination</keyword>
<evidence type="ECO:0000256" key="1">
    <source>
        <dbReference type="ARBA" id="ARBA00023125"/>
    </source>
</evidence>
<keyword evidence="1" id="KW-0238">DNA-binding</keyword>